<dbReference type="InterPro" id="IPR005110">
    <property type="entry name" value="MoeA_linker/N"/>
</dbReference>
<evidence type="ECO:0000256" key="3">
    <source>
        <dbReference type="ARBA" id="ARBA00013269"/>
    </source>
</evidence>
<comment type="pathway">
    <text evidence="2">Cofactor biosynthesis; molybdopterin biosynthesis.</text>
</comment>
<evidence type="ECO:0000256" key="9">
    <source>
        <dbReference type="ARBA" id="ARBA00047317"/>
    </source>
</evidence>
<evidence type="ECO:0000256" key="8">
    <source>
        <dbReference type="ARBA" id="ARBA00023150"/>
    </source>
</evidence>
<dbReference type="SUPFAM" id="SSF53218">
    <property type="entry name" value="Molybdenum cofactor biosynthesis proteins"/>
    <property type="match status" value="1"/>
</dbReference>
<dbReference type="PANTHER" id="PTHR10192:SF5">
    <property type="entry name" value="GEPHYRIN"/>
    <property type="match status" value="1"/>
</dbReference>
<dbReference type="UniPathway" id="UPA00344"/>
<feature type="domain" description="MoaB/Mog" evidence="10">
    <location>
        <begin position="173"/>
        <end position="310"/>
    </location>
</feature>
<keyword evidence="4" id="KW-0500">Molybdenum</keyword>
<evidence type="ECO:0000256" key="7">
    <source>
        <dbReference type="ARBA" id="ARBA00022842"/>
    </source>
</evidence>
<dbReference type="SUPFAM" id="SSF63882">
    <property type="entry name" value="MoeA N-terminal region -like"/>
    <property type="match status" value="1"/>
</dbReference>
<dbReference type="GO" id="GO:0005829">
    <property type="term" value="C:cytosol"/>
    <property type="evidence" value="ECO:0007669"/>
    <property type="project" value="TreeGrafter"/>
</dbReference>
<reference evidence="11" key="1">
    <citation type="journal article" date="2014" name="Genome Biol. Evol.">
        <title>Pangenome evidence for extensive interdomain horizontal transfer affecting lineage core and shell genes in uncultured planktonic thaumarchaeota and euryarchaeota.</title>
        <authorList>
            <person name="Deschamps P."/>
            <person name="Zivanovic Y."/>
            <person name="Moreira D."/>
            <person name="Rodriguez-Valera F."/>
            <person name="Lopez-Garcia P."/>
        </authorList>
    </citation>
    <scope>NUCLEOTIDE SEQUENCE</scope>
</reference>
<keyword evidence="6" id="KW-0479">Metal-binding</keyword>
<evidence type="ECO:0000256" key="5">
    <source>
        <dbReference type="ARBA" id="ARBA00022679"/>
    </source>
</evidence>
<dbReference type="Gene3D" id="2.170.190.11">
    <property type="entry name" value="Molybdopterin biosynthesis moea protein, domain 3"/>
    <property type="match status" value="1"/>
</dbReference>
<dbReference type="InterPro" id="IPR036688">
    <property type="entry name" value="MoeA_C_domain_IV_sf"/>
</dbReference>
<dbReference type="InterPro" id="IPR001453">
    <property type="entry name" value="MoaB/Mog_dom"/>
</dbReference>
<name>A0A075FP19_9EURY</name>
<dbReference type="Pfam" id="PF00994">
    <property type="entry name" value="MoCF_biosynth"/>
    <property type="match status" value="1"/>
</dbReference>
<dbReference type="Gene3D" id="3.90.105.10">
    <property type="entry name" value="Molybdopterin biosynthesis moea protein, domain 2"/>
    <property type="match status" value="1"/>
</dbReference>
<sequence length="398" mass="42978">MSIDQAIELANETPLFFEIEIRILSHAHNMVLANSLESKVDDPRFDNSAMDGWAVKEADCITPNSKLEIIGTIQAGSSEQIEVKQGQACRIMTGAPMPLGADSIVMIEDSAVVDGYVSINGPARPHFIRKQGENITIGEIGLQSGLKLKPAHLAMAAMMGYAEVPVIKSPKIAIIGTGDELIEPGQPLQAGQIYESNTTALVGLVSEMGCEPVKFPFVTDDINSLRKAFDLAAQECDAILTSGGVSMGEWDLVRRLMEEEGEIKFWKVLIKPGGPPLFGSWKNTPLFGLPGNPVSSQIVFLSIVVPWISNSCGYHPLQGPKLFDKVRVKLLSAAAGTKKKITLRRIQITEQDDILVGEVPENQGSGNLRSMVNCNGLTLLPIGVNGKPGDIIDALWLR</sequence>
<dbReference type="GO" id="GO:0046872">
    <property type="term" value="F:metal ion binding"/>
    <property type="evidence" value="ECO:0007669"/>
    <property type="project" value="UniProtKB-KW"/>
</dbReference>
<evidence type="ECO:0000256" key="1">
    <source>
        <dbReference type="ARBA" id="ARBA00001946"/>
    </source>
</evidence>
<dbReference type="FunFam" id="3.40.980.10:FF:000004">
    <property type="entry name" value="Molybdopterin molybdenumtransferase"/>
    <property type="match status" value="1"/>
</dbReference>
<dbReference type="InterPro" id="IPR038987">
    <property type="entry name" value="MoeA-like"/>
</dbReference>
<dbReference type="NCBIfam" id="TIGR00177">
    <property type="entry name" value="molyb_syn"/>
    <property type="match status" value="1"/>
</dbReference>
<dbReference type="EC" id="2.10.1.1" evidence="3"/>
<dbReference type="InterPro" id="IPR036425">
    <property type="entry name" value="MoaB/Mog-like_dom_sf"/>
</dbReference>
<evidence type="ECO:0000256" key="6">
    <source>
        <dbReference type="ARBA" id="ARBA00022723"/>
    </source>
</evidence>
<evidence type="ECO:0000313" key="11">
    <source>
        <dbReference type="EMBL" id="AIE91281.1"/>
    </source>
</evidence>
<dbReference type="CDD" id="cd00887">
    <property type="entry name" value="MoeA"/>
    <property type="match status" value="1"/>
</dbReference>
<dbReference type="Pfam" id="PF03453">
    <property type="entry name" value="MoeA_N"/>
    <property type="match status" value="1"/>
</dbReference>
<dbReference type="SUPFAM" id="SSF63867">
    <property type="entry name" value="MoeA C-terminal domain-like"/>
    <property type="match status" value="1"/>
</dbReference>
<evidence type="ECO:0000259" key="10">
    <source>
        <dbReference type="SMART" id="SM00852"/>
    </source>
</evidence>
<evidence type="ECO:0000256" key="4">
    <source>
        <dbReference type="ARBA" id="ARBA00022505"/>
    </source>
</evidence>
<dbReference type="Gene3D" id="2.40.340.10">
    <property type="entry name" value="MoeA, C-terminal, domain IV"/>
    <property type="match status" value="1"/>
</dbReference>
<keyword evidence="7" id="KW-0460">Magnesium</keyword>
<comment type="cofactor">
    <cofactor evidence="1">
        <name>Mg(2+)</name>
        <dbReference type="ChEBI" id="CHEBI:18420"/>
    </cofactor>
</comment>
<dbReference type="AlphaFoldDB" id="A0A075FP19"/>
<gene>
    <name evidence="11" type="primary">moeA</name>
</gene>
<comment type="catalytic activity">
    <reaction evidence="9">
        <text>adenylyl-molybdopterin + molybdate = Mo-molybdopterin + AMP + H(+)</text>
        <dbReference type="Rhea" id="RHEA:35047"/>
        <dbReference type="ChEBI" id="CHEBI:15378"/>
        <dbReference type="ChEBI" id="CHEBI:36264"/>
        <dbReference type="ChEBI" id="CHEBI:62727"/>
        <dbReference type="ChEBI" id="CHEBI:71302"/>
        <dbReference type="ChEBI" id="CHEBI:456215"/>
        <dbReference type="EC" id="2.10.1.1"/>
    </reaction>
</comment>
<dbReference type="Gene3D" id="3.40.980.10">
    <property type="entry name" value="MoaB/Mog-like domain"/>
    <property type="match status" value="1"/>
</dbReference>
<keyword evidence="8" id="KW-0501">Molybdenum cofactor biosynthesis</keyword>
<dbReference type="NCBIfam" id="NF045515">
    <property type="entry name" value="Glp_gephyrin"/>
    <property type="match status" value="1"/>
</dbReference>
<organism evidence="11">
    <name type="scientific">uncultured marine group II/III euryarchaeote AD1000_114_C07</name>
    <dbReference type="NCBI Taxonomy" id="1457719"/>
    <lineage>
        <taxon>Archaea</taxon>
        <taxon>Methanobacteriati</taxon>
        <taxon>Methanobacteriota</taxon>
        <taxon>environmental samples</taxon>
    </lineage>
</organism>
<proteinExistence type="predicted"/>
<dbReference type="SMART" id="SM00852">
    <property type="entry name" value="MoCF_biosynth"/>
    <property type="match status" value="1"/>
</dbReference>
<protein>
    <recommendedName>
        <fullName evidence="3">molybdopterin molybdotransferase</fullName>
        <ecNumber evidence="3">2.10.1.1</ecNumber>
    </recommendedName>
</protein>
<dbReference type="InterPro" id="IPR036135">
    <property type="entry name" value="MoeA_linker/N_sf"/>
</dbReference>
<dbReference type="EMBL" id="KF900333">
    <property type="protein sequence ID" value="AIE91281.1"/>
    <property type="molecule type" value="Genomic_DNA"/>
</dbReference>
<accession>A0A075FP19</accession>
<dbReference type="GO" id="GO:0061599">
    <property type="term" value="F:molybdopterin molybdotransferase activity"/>
    <property type="evidence" value="ECO:0007669"/>
    <property type="project" value="UniProtKB-EC"/>
</dbReference>
<keyword evidence="5 11" id="KW-0808">Transferase</keyword>
<evidence type="ECO:0000256" key="2">
    <source>
        <dbReference type="ARBA" id="ARBA00005046"/>
    </source>
</evidence>
<dbReference type="GO" id="GO:0006777">
    <property type="term" value="P:Mo-molybdopterin cofactor biosynthetic process"/>
    <property type="evidence" value="ECO:0007669"/>
    <property type="project" value="UniProtKB-KW"/>
</dbReference>
<dbReference type="PANTHER" id="PTHR10192">
    <property type="entry name" value="MOLYBDOPTERIN BIOSYNTHESIS PROTEIN"/>
    <property type="match status" value="1"/>
</dbReference>